<evidence type="ECO:0000256" key="1">
    <source>
        <dbReference type="ARBA" id="ARBA00004141"/>
    </source>
</evidence>
<proteinExistence type="inferred from homology"/>
<evidence type="ECO:0000256" key="7">
    <source>
        <dbReference type="SAM" id="Phobius"/>
    </source>
</evidence>
<feature type="chain" id="PRO_5044873357" description="Prominin-1-A-like" evidence="8">
    <location>
        <begin position="22"/>
        <end position="692"/>
    </location>
</feature>
<dbReference type="Proteomes" id="UP001634394">
    <property type="component" value="Unassembled WGS sequence"/>
</dbReference>
<evidence type="ECO:0000313" key="9">
    <source>
        <dbReference type="EMBL" id="KAL3876902.1"/>
    </source>
</evidence>
<evidence type="ECO:0008006" key="11">
    <source>
        <dbReference type="Google" id="ProtNLM"/>
    </source>
</evidence>
<keyword evidence="6" id="KW-0325">Glycoprotein</keyword>
<reference evidence="9 10" key="1">
    <citation type="submission" date="2024-11" db="EMBL/GenBank/DDBJ databases">
        <title>Chromosome-level genome assembly of the freshwater bivalve Anodonta woodiana.</title>
        <authorList>
            <person name="Chen X."/>
        </authorList>
    </citation>
    <scope>NUCLEOTIDE SEQUENCE [LARGE SCALE GENOMIC DNA]</scope>
    <source>
        <strain evidence="9">MN2024</strain>
        <tissue evidence="9">Gills</tissue>
    </source>
</reference>
<sequence>MEHRGTGHWWMLGTIIACLSAQLLHSATSNTDNGFVGRFNSNVQKLKTFTIRTVQDVPREANDTVTSSLLEVENDIKGFVDRVAGTVMGKINATSLLDQAEVLGNASRAAFDDLQNVNNSLDVLLKLQHKITGELDSIKNDTAHICANINVSPGCDTSGLELKVNFSGLDHIKHQMNSVSNAQDISQAVAVARKQFVNVNQNALDKFRTDLNGTLGQVNSIRTQVQAKLQNISNITGPVTDFLDSSMQHIDWSKDLINKIGTYIWYGTTSLSCLLMLSVLLYYIGILIGLCGKRAGDDAPSCNKGTGALCISCGNSWAMVFYGLLMLVVILLFTIGGPVYAMGCRFLNGGVEGVKTFDSLFTDLIPWRWGSSLQNISSALENCKENKGLYTALHLIDTTINLEDWINMTTDLNNVTGTDLGTLATSLNKTAEEMEKAGNASNAALLRNQSYKLVLLRDNDIAKFTEAKESLGRLIKSLQEKSNLSTQAAAWIEDMKQAQKYLKDNVELLMKQALNETANTVTSNISRIFDDILHKLKNDIGKCRSAYDAIQGISDSVCITVLNPFNGFWFGLGCALFFFIPSTIFGDILKWFLRRKHPYKKKETDDYPGSVDYSGHVQDNIPLRHQPSEYVYRYPQGAVSTVYHNPGFEPDINRQFSPDGRPLQHERYVDYREMASNYAVIPDHTPGPGRLY</sequence>
<dbReference type="InterPro" id="IPR008795">
    <property type="entry name" value="Prominin"/>
</dbReference>
<keyword evidence="10" id="KW-1185">Reference proteome</keyword>
<name>A0ABD3WSE1_SINWO</name>
<dbReference type="Pfam" id="PF05478">
    <property type="entry name" value="Prominin"/>
    <property type="match status" value="2"/>
</dbReference>
<organism evidence="9 10">
    <name type="scientific">Sinanodonta woodiana</name>
    <name type="common">Chinese pond mussel</name>
    <name type="synonym">Anodonta woodiana</name>
    <dbReference type="NCBI Taxonomy" id="1069815"/>
    <lineage>
        <taxon>Eukaryota</taxon>
        <taxon>Metazoa</taxon>
        <taxon>Spiralia</taxon>
        <taxon>Lophotrochozoa</taxon>
        <taxon>Mollusca</taxon>
        <taxon>Bivalvia</taxon>
        <taxon>Autobranchia</taxon>
        <taxon>Heteroconchia</taxon>
        <taxon>Palaeoheterodonta</taxon>
        <taxon>Unionida</taxon>
        <taxon>Unionoidea</taxon>
        <taxon>Unionidae</taxon>
        <taxon>Unioninae</taxon>
        <taxon>Sinanodonta</taxon>
    </lineage>
</organism>
<dbReference type="EMBL" id="JBJQND010000005">
    <property type="protein sequence ID" value="KAL3876902.1"/>
    <property type="molecule type" value="Genomic_DNA"/>
</dbReference>
<evidence type="ECO:0000256" key="5">
    <source>
        <dbReference type="ARBA" id="ARBA00023136"/>
    </source>
</evidence>
<feature type="transmembrane region" description="Helical" evidence="7">
    <location>
        <begin position="568"/>
        <end position="593"/>
    </location>
</feature>
<keyword evidence="8" id="KW-0732">Signal</keyword>
<gene>
    <name evidence="9" type="ORF">ACJMK2_034683</name>
</gene>
<keyword evidence="4 7" id="KW-1133">Transmembrane helix</keyword>
<keyword evidence="3 7" id="KW-0812">Transmembrane</keyword>
<dbReference type="AlphaFoldDB" id="A0ABD3WSE1"/>
<keyword evidence="5 7" id="KW-0472">Membrane</keyword>
<feature type="signal peptide" evidence="8">
    <location>
        <begin position="1"/>
        <end position="21"/>
    </location>
</feature>
<dbReference type="PROSITE" id="PS51257">
    <property type="entry name" value="PROKAR_LIPOPROTEIN"/>
    <property type="match status" value="1"/>
</dbReference>
<comment type="caution">
    <text evidence="9">The sequence shown here is derived from an EMBL/GenBank/DDBJ whole genome shotgun (WGS) entry which is preliminary data.</text>
</comment>
<comment type="subcellular location">
    <subcellularLocation>
        <location evidence="1">Membrane</location>
        <topology evidence="1">Multi-pass membrane protein</topology>
    </subcellularLocation>
</comment>
<evidence type="ECO:0000256" key="8">
    <source>
        <dbReference type="SAM" id="SignalP"/>
    </source>
</evidence>
<feature type="transmembrane region" description="Helical" evidence="7">
    <location>
        <begin position="263"/>
        <end position="284"/>
    </location>
</feature>
<evidence type="ECO:0000256" key="4">
    <source>
        <dbReference type="ARBA" id="ARBA00022989"/>
    </source>
</evidence>
<dbReference type="GO" id="GO:0016020">
    <property type="term" value="C:membrane"/>
    <property type="evidence" value="ECO:0007669"/>
    <property type="project" value="UniProtKB-SubCell"/>
</dbReference>
<evidence type="ECO:0000256" key="3">
    <source>
        <dbReference type="ARBA" id="ARBA00022692"/>
    </source>
</evidence>
<evidence type="ECO:0000256" key="2">
    <source>
        <dbReference type="ARBA" id="ARBA00006058"/>
    </source>
</evidence>
<accession>A0ABD3WSE1</accession>
<evidence type="ECO:0000256" key="6">
    <source>
        <dbReference type="ARBA" id="ARBA00023180"/>
    </source>
</evidence>
<protein>
    <recommendedName>
        <fullName evidence="11">Prominin-1-A-like</fullName>
    </recommendedName>
</protein>
<comment type="similarity">
    <text evidence="2">Belongs to the prominin family.</text>
</comment>
<dbReference type="PANTHER" id="PTHR22730">
    <property type="entry name" value="PROMININ PROM PROTEIN"/>
    <property type="match status" value="1"/>
</dbReference>
<evidence type="ECO:0000313" key="10">
    <source>
        <dbReference type="Proteomes" id="UP001634394"/>
    </source>
</evidence>
<feature type="transmembrane region" description="Helical" evidence="7">
    <location>
        <begin position="319"/>
        <end position="341"/>
    </location>
</feature>
<dbReference type="PANTHER" id="PTHR22730:SF1">
    <property type="entry name" value="PROMININ-LIKE PROTEIN"/>
    <property type="match status" value="1"/>
</dbReference>